<evidence type="ECO:0000256" key="6">
    <source>
        <dbReference type="ARBA" id="ARBA00022833"/>
    </source>
</evidence>
<protein>
    <recommendedName>
        <fullName evidence="2">Ubiquitin-like modifier-activating enzyme 5</fullName>
    </recommendedName>
</protein>
<evidence type="ECO:0000256" key="8">
    <source>
        <dbReference type="SAM" id="MobiDB-lite"/>
    </source>
</evidence>
<dbReference type="InterPro" id="IPR000594">
    <property type="entry name" value="ThiF_NAD_FAD-bd"/>
</dbReference>
<organism evidence="10">
    <name type="scientific">Populus davidiana</name>
    <dbReference type="NCBI Taxonomy" id="266767"/>
    <lineage>
        <taxon>Eukaryota</taxon>
        <taxon>Viridiplantae</taxon>
        <taxon>Streptophyta</taxon>
        <taxon>Embryophyta</taxon>
        <taxon>Tracheophyta</taxon>
        <taxon>Spermatophyta</taxon>
        <taxon>Magnoliopsida</taxon>
        <taxon>eudicotyledons</taxon>
        <taxon>Gunneridae</taxon>
        <taxon>Pentapetalae</taxon>
        <taxon>rosids</taxon>
        <taxon>fabids</taxon>
        <taxon>Malpighiales</taxon>
        <taxon>Salicaceae</taxon>
        <taxon>Saliceae</taxon>
        <taxon>Populus</taxon>
    </lineage>
</organism>
<keyword evidence="3" id="KW-0479">Metal-binding</keyword>
<keyword evidence="5" id="KW-0833">Ubl conjugation pathway</keyword>
<dbReference type="GO" id="GO:0071566">
    <property type="term" value="F:UFM1 activating enzyme activity"/>
    <property type="evidence" value="ECO:0007669"/>
    <property type="project" value="TreeGrafter"/>
</dbReference>
<evidence type="ECO:0000256" key="3">
    <source>
        <dbReference type="ARBA" id="ARBA00022723"/>
    </source>
</evidence>
<dbReference type="PANTHER" id="PTHR10953">
    <property type="entry name" value="UBIQUITIN-ACTIVATING ENZYME E1"/>
    <property type="match status" value="1"/>
</dbReference>
<proteinExistence type="inferred from homology"/>
<evidence type="ECO:0000256" key="5">
    <source>
        <dbReference type="ARBA" id="ARBA00022786"/>
    </source>
</evidence>
<dbReference type="InterPro" id="IPR029752">
    <property type="entry name" value="D-isomer_DH_CS1"/>
</dbReference>
<dbReference type="GO" id="GO:0046872">
    <property type="term" value="F:metal ion binding"/>
    <property type="evidence" value="ECO:0007669"/>
    <property type="project" value="UniProtKB-KW"/>
</dbReference>
<evidence type="ECO:0000256" key="7">
    <source>
        <dbReference type="ARBA" id="ARBA00022840"/>
    </source>
</evidence>
<dbReference type="GO" id="GO:0005829">
    <property type="term" value="C:cytosol"/>
    <property type="evidence" value="ECO:0007669"/>
    <property type="project" value="TreeGrafter"/>
</dbReference>
<accession>A0A6M2F1X9</accession>
<reference evidence="10" key="1">
    <citation type="submission" date="2020-03" db="EMBL/GenBank/DDBJ databases">
        <authorList>
            <person name="Zhang R."/>
        </authorList>
    </citation>
    <scope>NUCLEOTIDE SEQUENCE</scope>
</reference>
<comment type="similarity">
    <text evidence="1">Belongs to the ubiquitin-activating E1 family. UBA5 subfamily.</text>
</comment>
<feature type="domain" description="THIF-type NAD/FAD binding fold" evidence="9">
    <location>
        <begin position="66"/>
        <end position="320"/>
    </location>
</feature>
<sequence length="428" mass="46905">MEAELKEMLNDLDSLKQSLPDPTNLASSILKLQSRVEHLTKLAKSAPVRRTKVQDMSAEVVDSNPYSRLMALQRMGIVENYERIRDFSVAIVGIGGVGSVAAEMLTRCGIGRLLLYDYDKVELANMNRLFFRPEQVGMTKTDAASQTLSDINPDVVLESFTLNITTVQGFETFMSSLRNKSFRPNKEGSGVDLVLSCVDNYEARMAVNQACNELNQTWMESGVSEDAVSGHIQLLIPGETACFACAPPLVVASGVDERTLKREGVCAASLPTTMGVVAGLLVQNTLKLLLQFGQVSPYLGYNSLKDFFPTMEMRPNPQCSNAACLERQKEYLLVKPARDAAIIAKMEAEALSVPEGPLHTDNEWNISVVDDSEPERTDATSSDALPEGLTRELPTADEFQKPPAAEAATTTFDDIEELRKQLDALNAD</sequence>
<evidence type="ECO:0000256" key="2">
    <source>
        <dbReference type="ARBA" id="ARBA00016279"/>
    </source>
</evidence>
<keyword evidence="7" id="KW-0067">ATP-binding</keyword>
<dbReference type="Gene3D" id="3.40.50.720">
    <property type="entry name" value="NAD(P)-binding Rossmann-like Domain"/>
    <property type="match status" value="1"/>
</dbReference>
<feature type="region of interest" description="Disordered" evidence="8">
    <location>
        <begin position="371"/>
        <end position="412"/>
    </location>
</feature>
<dbReference type="AlphaFoldDB" id="A0A6M2F1X9"/>
<dbReference type="PROSITE" id="PS00065">
    <property type="entry name" value="D_2_HYDROXYACID_DH_1"/>
    <property type="match status" value="1"/>
</dbReference>
<dbReference type="Pfam" id="PF00899">
    <property type="entry name" value="ThiF"/>
    <property type="match status" value="1"/>
</dbReference>
<dbReference type="CDD" id="cd00757">
    <property type="entry name" value="ThiF_MoeB_HesA_family"/>
    <property type="match status" value="1"/>
</dbReference>
<keyword evidence="6" id="KW-0862">Zinc</keyword>
<dbReference type="InterPro" id="IPR035985">
    <property type="entry name" value="Ubiquitin-activating_enz"/>
</dbReference>
<dbReference type="FunFam" id="3.40.50.720:FF:000066">
    <property type="entry name" value="Putative ubiquitin-like modifier-activating enzyme 5"/>
    <property type="match status" value="1"/>
</dbReference>
<dbReference type="GO" id="GO:0071569">
    <property type="term" value="P:protein ufmylation"/>
    <property type="evidence" value="ECO:0007669"/>
    <property type="project" value="TreeGrafter"/>
</dbReference>
<dbReference type="PANTHER" id="PTHR10953:SF9">
    <property type="entry name" value="UBIQUITIN-LIKE MODIFIER-ACTIVATING ENZYME 5"/>
    <property type="match status" value="1"/>
</dbReference>
<dbReference type="EMBL" id="GILB01009933">
    <property type="protein sequence ID" value="NUU90266.1"/>
    <property type="molecule type" value="Transcribed_RNA"/>
</dbReference>
<evidence type="ECO:0000256" key="4">
    <source>
        <dbReference type="ARBA" id="ARBA00022741"/>
    </source>
</evidence>
<dbReference type="SUPFAM" id="SSF69572">
    <property type="entry name" value="Activating enzymes of the ubiquitin-like proteins"/>
    <property type="match status" value="1"/>
</dbReference>
<evidence type="ECO:0000259" key="9">
    <source>
        <dbReference type="Pfam" id="PF00899"/>
    </source>
</evidence>
<keyword evidence="4" id="KW-0547">Nucleotide-binding</keyword>
<dbReference type="GO" id="GO:0005524">
    <property type="term" value="F:ATP binding"/>
    <property type="evidence" value="ECO:0007669"/>
    <property type="project" value="UniProtKB-KW"/>
</dbReference>
<evidence type="ECO:0000256" key="1">
    <source>
        <dbReference type="ARBA" id="ARBA00005339"/>
    </source>
</evidence>
<name>A0A6M2F1X9_9ROSI</name>
<dbReference type="InterPro" id="IPR045886">
    <property type="entry name" value="ThiF/MoeB/HesA"/>
</dbReference>
<evidence type="ECO:0000313" key="10">
    <source>
        <dbReference type="EMBL" id="NUU90266.1"/>
    </source>
</evidence>